<dbReference type="PANTHER" id="PTHR43806">
    <property type="entry name" value="PEPTIDASE S8"/>
    <property type="match status" value="1"/>
</dbReference>
<gene>
    <name evidence="9" type="ORF">WJX84_003473</name>
</gene>
<dbReference type="Proteomes" id="UP001485043">
    <property type="component" value="Unassembled WGS sequence"/>
</dbReference>
<dbReference type="InterPro" id="IPR048395">
    <property type="entry name" value="Glyco_hydro_31_C"/>
</dbReference>
<dbReference type="Pfam" id="PF21365">
    <property type="entry name" value="Glyco_hydro_31_3rd"/>
    <property type="match status" value="1"/>
</dbReference>
<feature type="active site" description="Charge relay system" evidence="5">
    <location>
        <position position="563"/>
    </location>
</feature>
<dbReference type="GO" id="GO:0005615">
    <property type="term" value="C:extracellular space"/>
    <property type="evidence" value="ECO:0007669"/>
    <property type="project" value="TreeGrafter"/>
</dbReference>
<evidence type="ECO:0000259" key="7">
    <source>
        <dbReference type="Pfam" id="PF00082"/>
    </source>
</evidence>
<sequence length="995" mass="104583">MDDQFLFGPAILVAPVHEAGASSREVYLPTSTRWYDYHTGAAMKASTAGGLLRSKETPKNTIAVDMESIPVFLRGGSILPRRERARRSSLQMQGDPFTLIVALNDSAAASGALYLDDGHSFAYKRGVYSERALAYAGSVLSNSAQVIATTMLPSLDAAIPIVASAKGLKTDAVVERIIVLGLPGGPEGWRAVVQSGSKALEAAPGSLRLKEGLPQAGCSLPSEAWDHSARKLQSTTSVFSNQAATLGQPGVTPHILQLHPGATDTDLKQLCEWLLQIGTQCDRTFHNVYKGFSAWLTPAQYSQLERHEQIQDVHTDGIVHTHQIEQVQTQQNVGWDLDRMDQPQLPLDGNYRYTSDGTGVNAYIIDTGIRKDHVEFQYSAANQAAGFSGSRALSGFSALGDNNTDDCYGHGSHVSATVGGVNVGVAKNVTLWAVRAIGCDGSSNTSNIVAALDWITANAQKPAIAVMSLGSSKIESAMDNAVSAAVSAGIVAVTAAGNFNEDACQISPGHLNVTINVAASDSTDTRWSDSDYGPCVDLYAPGVGIRSATYTSATSYLVASGTSMACPHVAGACALYMQHNPDSLPAEVAAEINGTTSNGVIQDGMDSSGTPNQLVQVTLDLVPTINIQPQTLAPAVLFEGSFAVSTSQTITLTNQGNSSVNYTTNVTPLGLIGGWLTPTPASGSMSADGQATIGLKYDFSSQEFQGINTADLLLTTTGQPVAKVFLATAYVFCADLQSIPQNSAHSVVYMEFTLVQDSRPTTADWPAMVEGPHVYVSIAVRFSHPVAILDQSAVQINNGAGVVESVSSTGSRGSLCSDFVIHAKVAFSPWDTLATTVAATIAGNDVSDVYGSPFPSSTNSTTLDHRPVGRLFSAYMSTSGDLGLVTAEQNAILLAVFSEPVTGLSTQSFQVTGPPSSTIQALKPVAGTLTYYHVVIALPGDYYGNVTVSLTGTLQDAGQRTNQPITPLSFTRVAEPLMKGTGYQLLKTAALQTTS</sequence>
<dbReference type="PROSITE" id="PS00138">
    <property type="entry name" value="SUBTILASE_SER"/>
    <property type="match status" value="1"/>
</dbReference>
<dbReference type="PRINTS" id="PR00723">
    <property type="entry name" value="SUBTILISIN"/>
</dbReference>
<dbReference type="InterPro" id="IPR023828">
    <property type="entry name" value="Peptidase_S8_Ser-AS"/>
</dbReference>
<feature type="active site" description="Charge relay system" evidence="5">
    <location>
        <position position="366"/>
    </location>
</feature>
<evidence type="ECO:0008006" key="11">
    <source>
        <dbReference type="Google" id="ProtNLM"/>
    </source>
</evidence>
<feature type="domain" description="Peptidase S8/S53" evidence="7">
    <location>
        <begin position="363"/>
        <end position="599"/>
    </location>
</feature>
<dbReference type="Gene3D" id="3.30.70.80">
    <property type="entry name" value="Peptidase S8 propeptide/proteinase inhibitor I9"/>
    <property type="match status" value="1"/>
</dbReference>
<dbReference type="SUPFAM" id="SSF51011">
    <property type="entry name" value="Glycosyl hydrolase domain"/>
    <property type="match status" value="1"/>
</dbReference>
<dbReference type="SUPFAM" id="SSF52743">
    <property type="entry name" value="Subtilisin-like"/>
    <property type="match status" value="1"/>
</dbReference>
<evidence type="ECO:0000256" key="5">
    <source>
        <dbReference type="PROSITE-ProRule" id="PRU01240"/>
    </source>
</evidence>
<dbReference type="Gene3D" id="2.60.40.1180">
    <property type="entry name" value="Golgi alpha-mannosidase II"/>
    <property type="match status" value="2"/>
</dbReference>
<dbReference type="EMBL" id="JALJOV010000246">
    <property type="protein sequence ID" value="KAK9865465.1"/>
    <property type="molecule type" value="Genomic_DNA"/>
</dbReference>
<evidence type="ECO:0000256" key="2">
    <source>
        <dbReference type="ARBA" id="ARBA00022670"/>
    </source>
</evidence>
<evidence type="ECO:0000256" key="6">
    <source>
        <dbReference type="RuleBase" id="RU003355"/>
    </source>
</evidence>
<dbReference type="PROSITE" id="PS51892">
    <property type="entry name" value="SUBTILASE"/>
    <property type="match status" value="1"/>
</dbReference>
<evidence type="ECO:0000256" key="3">
    <source>
        <dbReference type="ARBA" id="ARBA00022801"/>
    </source>
</evidence>
<dbReference type="Gene3D" id="3.40.50.200">
    <property type="entry name" value="Peptidase S8/S53 domain"/>
    <property type="match status" value="1"/>
</dbReference>
<feature type="domain" description="Glycosyl hydrolase family 31 C-terminal" evidence="8">
    <location>
        <begin position="1"/>
        <end position="79"/>
    </location>
</feature>
<dbReference type="InterPro" id="IPR013780">
    <property type="entry name" value="Glyco_hydro_b"/>
</dbReference>
<dbReference type="CDD" id="cd04077">
    <property type="entry name" value="Peptidases_S8_PCSK9_ProteinaseK_like"/>
    <property type="match status" value="1"/>
</dbReference>
<organism evidence="9 10">
    <name type="scientific">Apatococcus fuscideae</name>
    <dbReference type="NCBI Taxonomy" id="2026836"/>
    <lineage>
        <taxon>Eukaryota</taxon>
        <taxon>Viridiplantae</taxon>
        <taxon>Chlorophyta</taxon>
        <taxon>core chlorophytes</taxon>
        <taxon>Trebouxiophyceae</taxon>
        <taxon>Chlorellales</taxon>
        <taxon>Chlorellaceae</taxon>
        <taxon>Apatococcus</taxon>
    </lineage>
</organism>
<dbReference type="PANTHER" id="PTHR43806:SF11">
    <property type="entry name" value="CEREVISIN-RELATED"/>
    <property type="match status" value="1"/>
</dbReference>
<keyword evidence="2 5" id="KW-0645">Protease</keyword>
<dbReference type="GO" id="GO:0004252">
    <property type="term" value="F:serine-type endopeptidase activity"/>
    <property type="evidence" value="ECO:0007669"/>
    <property type="project" value="UniProtKB-UniRule"/>
</dbReference>
<protein>
    <recommendedName>
        <fullName evidence="11">Subtilisin</fullName>
    </recommendedName>
</protein>
<dbReference type="InterPro" id="IPR034193">
    <property type="entry name" value="PCSK9_ProteinaseK-like"/>
</dbReference>
<dbReference type="PROSITE" id="PS00136">
    <property type="entry name" value="SUBTILASE_ASP"/>
    <property type="match status" value="1"/>
</dbReference>
<dbReference type="InterPro" id="IPR036852">
    <property type="entry name" value="Peptidase_S8/S53_dom_sf"/>
</dbReference>
<dbReference type="InterPro" id="IPR050131">
    <property type="entry name" value="Peptidase_S8_subtilisin-like"/>
</dbReference>
<accession>A0AAW1T7E4</accession>
<keyword evidence="3 5" id="KW-0378">Hydrolase</keyword>
<dbReference type="AlphaFoldDB" id="A0AAW1T7E4"/>
<keyword evidence="4 5" id="KW-0720">Serine protease</keyword>
<reference evidence="9 10" key="1">
    <citation type="journal article" date="2024" name="Nat. Commun.">
        <title>Phylogenomics reveals the evolutionary origins of lichenization in chlorophyte algae.</title>
        <authorList>
            <person name="Puginier C."/>
            <person name="Libourel C."/>
            <person name="Otte J."/>
            <person name="Skaloud P."/>
            <person name="Haon M."/>
            <person name="Grisel S."/>
            <person name="Petersen M."/>
            <person name="Berrin J.G."/>
            <person name="Delaux P.M."/>
            <person name="Dal Grande F."/>
            <person name="Keller J."/>
        </authorList>
    </citation>
    <scope>NUCLEOTIDE SEQUENCE [LARGE SCALE GENOMIC DNA]</scope>
    <source>
        <strain evidence="9 10">SAG 2523</strain>
    </source>
</reference>
<evidence type="ECO:0000259" key="8">
    <source>
        <dbReference type="Pfam" id="PF21365"/>
    </source>
</evidence>
<dbReference type="FunFam" id="3.40.50.200:FF:000014">
    <property type="entry name" value="Proteinase K"/>
    <property type="match status" value="1"/>
</dbReference>
<dbReference type="InterPro" id="IPR015500">
    <property type="entry name" value="Peptidase_S8_subtilisin-rel"/>
</dbReference>
<comment type="caution">
    <text evidence="9">The sequence shown here is derived from an EMBL/GenBank/DDBJ whole genome shotgun (WGS) entry which is preliminary data.</text>
</comment>
<dbReference type="GO" id="GO:0006508">
    <property type="term" value="P:proteolysis"/>
    <property type="evidence" value="ECO:0007669"/>
    <property type="project" value="UniProtKB-KW"/>
</dbReference>
<evidence type="ECO:0000313" key="9">
    <source>
        <dbReference type="EMBL" id="KAK9865465.1"/>
    </source>
</evidence>
<comment type="similarity">
    <text evidence="1 5 6">Belongs to the peptidase S8 family.</text>
</comment>
<dbReference type="InterPro" id="IPR037045">
    <property type="entry name" value="S8pro/Inhibitor_I9_sf"/>
</dbReference>
<dbReference type="InterPro" id="IPR000209">
    <property type="entry name" value="Peptidase_S8/S53_dom"/>
</dbReference>
<feature type="active site" description="Charge relay system" evidence="5">
    <location>
        <position position="410"/>
    </location>
</feature>
<evidence type="ECO:0000256" key="1">
    <source>
        <dbReference type="ARBA" id="ARBA00011073"/>
    </source>
</evidence>
<proteinExistence type="inferred from homology"/>
<evidence type="ECO:0000313" key="10">
    <source>
        <dbReference type="Proteomes" id="UP001485043"/>
    </source>
</evidence>
<dbReference type="Pfam" id="PF00082">
    <property type="entry name" value="Peptidase_S8"/>
    <property type="match status" value="1"/>
</dbReference>
<evidence type="ECO:0000256" key="4">
    <source>
        <dbReference type="ARBA" id="ARBA00022825"/>
    </source>
</evidence>
<name>A0AAW1T7E4_9CHLO</name>
<dbReference type="InterPro" id="IPR023827">
    <property type="entry name" value="Peptidase_S8_Asp-AS"/>
</dbReference>
<dbReference type="SUPFAM" id="SSF54897">
    <property type="entry name" value="Protease propeptides/inhibitors"/>
    <property type="match status" value="1"/>
</dbReference>
<keyword evidence="10" id="KW-1185">Reference proteome</keyword>